<protein>
    <submittedName>
        <fullName evidence="4">GNAT family N-acetyltransferase</fullName>
    </submittedName>
</protein>
<dbReference type="InterPro" id="IPR000182">
    <property type="entry name" value="GNAT_dom"/>
</dbReference>
<keyword evidence="5" id="KW-1185">Reference proteome</keyword>
<dbReference type="RefSeq" id="WP_341406760.1">
    <property type="nucleotide sequence ID" value="NZ_JBBUKT010000009.1"/>
</dbReference>
<proteinExistence type="predicted"/>
<evidence type="ECO:0000256" key="2">
    <source>
        <dbReference type="ARBA" id="ARBA00023315"/>
    </source>
</evidence>
<dbReference type="PROSITE" id="PS51186">
    <property type="entry name" value="GNAT"/>
    <property type="match status" value="1"/>
</dbReference>
<gene>
    <name evidence="4" type="ORF">WKV53_20980</name>
</gene>
<dbReference type="EMBL" id="JBBUKT010000009">
    <property type="protein sequence ID" value="MEK7953001.1"/>
    <property type="molecule type" value="Genomic_DNA"/>
</dbReference>
<dbReference type="InterPro" id="IPR050832">
    <property type="entry name" value="Bact_Acetyltransf"/>
</dbReference>
<dbReference type="Proteomes" id="UP001371305">
    <property type="component" value="Unassembled WGS sequence"/>
</dbReference>
<keyword evidence="2" id="KW-0012">Acyltransferase</keyword>
<sequence length="169" mass="18698">MTEVGKATLADGKRIAEIQIAGWKEGYRRILPDDFLDGLNPESRVPVWERFIRDKKGVMLVARSGSELTGFCHLISSRDEDGNGVAEIAAIYIDPDRWRSGCGKLLFAAAVASAVQQGFTAMTLWVLAENSRGRGFYEAMGMRADGAGKTVERPGCTLHEVRYRMELSR</sequence>
<dbReference type="PANTHER" id="PTHR43877:SF1">
    <property type="entry name" value="ACETYLTRANSFERASE"/>
    <property type="match status" value="1"/>
</dbReference>
<evidence type="ECO:0000313" key="4">
    <source>
        <dbReference type="EMBL" id="MEK7953001.1"/>
    </source>
</evidence>
<reference evidence="4 5" key="1">
    <citation type="submission" date="2024-04" db="EMBL/GenBank/DDBJ databases">
        <title>Luteolibacter sp. isolated from soil.</title>
        <authorList>
            <person name="An J."/>
        </authorList>
    </citation>
    <scope>NUCLEOTIDE SEQUENCE [LARGE SCALE GENOMIC DNA]</scope>
    <source>
        <strain evidence="4 5">Y139</strain>
    </source>
</reference>
<keyword evidence="1" id="KW-0808">Transferase</keyword>
<evidence type="ECO:0000259" key="3">
    <source>
        <dbReference type="PROSITE" id="PS51186"/>
    </source>
</evidence>
<accession>A0ABU9AZA1</accession>
<feature type="domain" description="N-acetyltransferase" evidence="3">
    <location>
        <begin position="2"/>
        <end position="169"/>
    </location>
</feature>
<dbReference type="InterPro" id="IPR016181">
    <property type="entry name" value="Acyl_CoA_acyltransferase"/>
</dbReference>
<name>A0ABU9AZA1_9BACT</name>
<dbReference type="PANTHER" id="PTHR43877">
    <property type="entry name" value="AMINOALKYLPHOSPHONATE N-ACETYLTRANSFERASE-RELATED-RELATED"/>
    <property type="match status" value="1"/>
</dbReference>
<evidence type="ECO:0000256" key="1">
    <source>
        <dbReference type="ARBA" id="ARBA00022679"/>
    </source>
</evidence>
<dbReference type="CDD" id="cd04301">
    <property type="entry name" value="NAT_SF"/>
    <property type="match status" value="1"/>
</dbReference>
<organism evidence="4 5">
    <name type="scientific">Luteolibacter soli</name>
    <dbReference type="NCBI Taxonomy" id="3135280"/>
    <lineage>
        <taxon>Bacteria</taxon>
        <taxon>Pseudomonadati</taxon>
        <taxon>Verrucomicrobiota</taxon>
        <taxon>Verrucomicrobiia</taxon>
        <taxon>Verrucomicrobiales</taxon>
        <taxon>Verrucomicrobiaceae</taxon>
        <taxon>Luteolibacter</taxon>
    </lineage>
</organism>
<dbReference type="SUPFAM" id="SSF55729">
    <property type="entry name" value="Acyl-CoA N-acyltransferases (Nat)"/>
    <property type="match status" value="1"/>
</dbReference>
<dbReference type="Pfam" id="PF00583">
    <property type="entry name" value="Acetyltransf_1"/>
    <property type="match status" value="1"/>
</dbReference>
<dbReference type="Gene3D" id="3.40.630.30">
    <property type="match status" value="1"/>
</dbReference>
<evidence type="ECO:0000313" key="5">
    <source>
        <dbReference type="Proteomes" id="UP001371305"/>
    </source>
</evidence>
<comment type="caution">
    <text evidence="4">The sequence shown here is derived from an EMBL/GenBank/DDBJ whole genome shotgun (WGS) entry which is preliminary data.</text>
</comment>